<evidence type="ECO:0000313" key="3">
    <source>
        <dbReference type="Proteomes" id="UP000234211"/>
    </source>
</evidence>
<dbReference type="SMART" id="SM00028">
    <property type="entry name" value="TPR"/>
    <property type="match status" value="4"/>
</dbReference>
<evidence type="ECO:0008006" key="4">
    <source>
        <dbReference type="Google" id="ProtNLM"/>
    </source>
</evidence>
<dbReference type="PROSITE" id="PS51257">
    <property type="entry name" value="PROKAR_LIPOPROTEIN"/>
    <property type="match status" value="1"/>
</dbReference>
<dbReference type="InterPro" id="IPR019734">
    <property type="entry name" value="TPR_rpt"/>
</dbReference>
<dbReference type="InterPro" id="IPR011990">
    <property type="entry name" value="TPR-like_helical_dom_sf"/>
</dbReference>
<sequence>MNKLSKFLVFNLILTTIYSCSVKKDTFLNRNFHALTTKYNVLFNGEQAYLKGLQEIQDKHQDNFWKQLQIEPITFDETEIVLPTLQPGAGFDENQTTEDDENQKPLTNFEKAEEKAVKAIQKHSMNINGYEKNRQIDDAYLLLGKARYYTQRFIPAIEAFNYSITNYPNASLINQTKIWRAKTNIRLDNEKLAIESLKFLLEVEKNEKQLPAVIKEQAHTAMAMAYQKTDSIQKVIEHLTKTTEIFKNKEQASRNMFVLGQIYSQLNYKDSARIVFEKLSEIKKAPYKYRIRATIEMAKNTPNDSTSVIVLAKLKKLIRNSDNRKFLNALYYQAGVLEIGRNNRQNAIDYFKKSLNAKHNNEYQKTYAYERLGNIAFDTQKYVLAGNYYDSVLNVTPKEFELEKRIRRIRRKNKGLTTLRKYEEIVKNNDSILSLVAMTNQEKNAFFQQHIAKIKQQDEAQKQQALNAQNFGNSFGSFTNDFANKTNNANNKGKWYFYNTQALAFGKIAFQKKWGTRLLEDNWRISATTTNNNNNNNNNNNLVTIVDEKSTTKITDKRYEIATYLNEIPTDEKEITTLIEKRNDALYQLGLLYKEQFINSNLAIKNLIRLQKEQDKQHDNSLELPIKYHLYQIYTGINNLEKANQYKNSILTKYPQTRFAKIIRNPTQKLSEKKTENSQEAIANKKYKEIYYLYKENKFEQVVKEIDTLSLSSIESKLTPKFVLLKAIAIGKYKDKKTYIKALEFVAMGYQNTKEGEKATEILAQLKKINP</sequence>
<accession>A0A2H1YKC9</accession>
<organism evidence="2 3">
    <name type="scientific">Tenacibaculum piscium</name>
    <dbReference type="NCBI Taxonomy" id="1458515"/>
    <lineage>
        <taxon>Bacteria</taxon>
        <taxon>Pseudomonadati</taxon>
        <taxon>Bacteroidota</taxon>
        <taxon>Flavobacteriia</taxon>
        <taxon>Flavobacteriales</taxon>
        <taxon>Flavobacteriaceae</taxon>
        <taxon>Tenacibaculum</taxon>
    </lineage>
</organism>
<feature type="repeat" description="TPR" evidence="1">
    <location>
        <begin position="366"/>
        <end position="399"/>
    </location>
</feature>
<keyword evidence="1" id="KW-0802">TPR repeat</keyword>
<dbReference type="Pfam" id="PF13181">
    <property type="entry name" value="TPR_8"/>
    <property type="match status" value="1"/>
</dbReference>
<feature type="repeat" description="TPR" evidence="1">
    <location>
        <begin position="328"/>
        <end position="361"/>
    </location>
</feature>
<dbReference type="EMBL" id="OENF01000042">
    <property type="protein sequence ID" value="SOS75966.1"/>
    <property type="molecule type" value="Genomic_DNA"/>
</dbReference>
<keyword evidence="3" id="KW-1185">Reference proteome</keyword>
<protein>
    <recommendedName>
        <fullName evidence="4">Gliding motility protein</fullName>
    </recommendedName>
</protein>
<dbReference type="Proteomes" id="UP000234211">
    <property type="component" value="Unassembled WGS sequence"/>
</dbReference>
<dbReference type="SUPFAM" id="SSF48452">
    <property type="entry name" value="TPR-like"/>
    <property type="match status" value="2"/>
</dbReference>
<proteinExistence type="predicted"/>
<evidence type="ECO:0000313" key="2">
    <source>
        <dbReference type="EMBL" id="SOS75966.1"/>
    </source>
</evidence>
<dbReference type="PROSITE" id="PS50005">
    <property type="entry name" value="TPR"/>
    <property type="match status" value="2"/>
</dbReference>
<gene>
    <name evidence="2" type="ORF">TNO020_70275</name>
</gene>
<name>A0A2H1YKC9_9FLAO</name>
<dbReference type="Gene3D" id="1.25.40.10">
    <property type="entry name" value="Tetratricopeptide repeat domain"/>
    <property type="match status" value="3"/>
</dbReference>
<reference evidence="3" key="1">
    <citation type="submission" date="2017-11" db="EMBL/GenBank/DDBJ databases">
        <authorList>
            <person name="Duchaud E."/>
        </authorList>
    </citation>
    <scope>NUCLEOTIDE SEQUENCE [LARGE SCALE GENOMIC DNA]</scope>
    <source>
        <strain evidence="3">Tenacibaculum sp. TNO020</strain>
    </source>
</reference>
<dbReference type="OrthoDB" id="1522549at2"/>
<evidence type="ECO:0000256" key="1">
    <source>
        <dbReference type="PROSITE-ProRule" id="PRU00339"/>
    </source>
</evidence>
<dbReference type="RefSeq" id="WP_101918583.1">
    <property type="nucleotide sequence ID" value="NZ_OENF01000042.1"/>
</dbReference>
<dbReference type="AlphaFoldDB" id="A0A2H1YKC9"/>